<dbReference type="EMBL" id="CAJVPU010001440">
    <property type="protein sequence ID" value="CAG8480751.1"/>
    <property type="molecule type" value="Genomic_DNA"/>
</dbReference>
<accession>A0ACA9KLB9</accession>
<comment type="caution">
    <text evidence="1">The sequence shown here is derived from an EMBL/GenBank/DDBJ whole genome shotgun (WGS) entry which is preliminary data.</text>
</comment>
<organism evidence="1 2">
    <name type="scientific">Dentiscutata heterogama</name>
    <dbReference type="NCBI Taxonomy" id="1316150"/>
    <lineage>
        <taxon>Eukaryota</taxon>
        <taxon>Fungi</taxon>
        <taxon>Fungi incertae sedis</taxon>
        <taxon>Mucoromycota</taxon>
        <taxon>Glomeromycotina</taxon>
        <taxon>Glomeromycetes</taxon>
        <taxon>Diversisporales</taxon>
        <taxon>Gigasporaceae</taxon>
        <taxon>Dentiscutata</taxon>
    </lineage>
</organism>
<evidence type="ECO:0000313" key="1">
    <source>
        <dbReference type="EMBL" id="CAG8480751.1"/>
    </source>
</evidence>
<keyword evidence="2" id="KW-1185">Reference proteome</keyword>
<gene>
    <name evidence="1" type="ORF">DHETER_LOCUS2117</name>
</gene>
<reference evidence="1" key="1">
    <citation type="submission" date="2021-06" db="EMBL/GenBank/DDBJ databases">
        <authorList>
            <person name="Kallberg Y."/>
            <person name="Tangrot J."/>
            <person name="Rosling A."/>
        </authorList>
    </citation>
    <scope>NUCLEOTIDE SEQUENCE</scope>
    <source>
        <strain evidence="1">IL203A</strain>
    </source>
</reference>
<dbReference type="Proteomes" id="UP000789702">
    <property type="component" value="Unassembled WGS sequence"/>
</dbReference>
<protein>
    <submittedName>
        <fullName evidence="1">1107_t:CDS:1</fullName>
    </submittedName>
</protein>
<evidence type="ECO:0000313" key="2">
    <source>
        <dbReference type="Proteomes" id="UP000789702"/>
    </source>
</evidence>
<sequence length="46" mass="5145">MITEIGSIKAKCDMFISSASYHSKTVNGHSENVYRVCDAVKILKIR</sequence>
<proteinExistence type="predicted"/>
<feature type="non-terminal residue" evidence="1">
    <location>
        <position position="46"/>
    </location>
</feature>
<name>A0ACA9KLB9_9GLOM</name>